<proteinExistence type="predicted"/>
<evidence type="ECO:0000256" key="2">
    <source>
        <dbReference type="SAM" id="Coils"/>
    </source>
</evidence>
<dbReference type="RefSeq" id="WP_278216450.1">
    <property type="nucleotide sequence ID" value="NZ_JAOWLP010000011.1"/>
</dbReference>
<evidence type="ECO:0000256" key="1">
    <source>
        <dbReference type="ARBA" id="ARBA00022729"/>
    </source>
</evidence>
<feature type="coiled-coil region" evidence="2">
    <location>
        <begin position="150"/>
        <end position="229"/>
    </location>
</feature>
<dbReference type="Proteomes" id="UP001152656">
    <property type="component" value="Unassembled WGS sequence"/>
</dbReference>
<feature type="region of interest" description="Disordered" evidence="3">
    <location>
        <begin position="252"/>
        <end position="330"/>
    </location>
</feature>
<evidence type="ECO:0000313" key="7">
    <source>
        <dbReference type="Proteomes" id="UP001152656"/>
    </source>
</evidence>
<organism evidence="6 7">
    <name type="scientific">Lactococcus lactis</name>
    <dbReference type="NCBI Taxonomy" id="1358"/>
    <lineage>
        <taxon>Bacteria</taxon>
        <taxon>Bacillati</taxon>
        <taxon>Bacillota</taxon>
        <taxon>Bacilli</taxon>
        <taxon>Lactobacillales</taxon>
        <taxon>Streptococcaceae</taxon>
        <taxon>Lactococcus</taxon>
    </lineage>
</organism>
<dbReference type="AlphaFoldDB" id="A0A9X4NDY8"/>
<sequence>MKKKIISAILMSTVVLSAAAPLSGVYADTNSDIAKQDATIASAQSAKAQAQAQVDTIQSKVDAIKSKQADLKDKMAKLAAEGKKLNAQVATLRQNITERNASLEAQARSAQVNNSATNYLDAVVNSKSLTDAIQKVTAMATVTSANKNMIEQQQKDMKAVQDKQAENQKNDGIMVAAENDLANQAKELSEQQAQLKVAQLNYELTITTAQDKKSELQTAKAAAEKAAAEQAAKAKAAAEAVQKANAAPIVQLSQESTSTSSSSTSSSSTSSSNSSSSNSSSSNSSNSNNSNSSNSNNSNFGSTDGTSSNTDTGGNNNSNSGNTNAGGNSSGGYTIPSTNYGSNPGTYVAPTCTYYVKSVFGSRVGDYWGNGADWAASASSAGFTVDSNPVAGSSVAVFGPNVRGGSYGHVAVVQSVNKAAGTMVIGEAINLGSGYFNTTSTVKISDANYGFIHV</sequence>
<name>A0A9X4NDY8_9LACT</name>
<dbReference type="PROSITE" id="PS50911">
    <property type="entry name" value="CHAP"/>
    <property type="match status" value="1"/>
</dbReference>
<feature type="domain" description="Peptidase C51" evidence="5">
    <location>
        <begin position="327"/>
        <end position="453"/>
    </location>
</feature>
<feature type="signal peptide" evidence="4">
    <location>
        <begin position="1"/>
        <end position="27"/>
    </location>
</feature>
<protein>
    <submittedName>
        <fullName evidence="6">CHAP domain-containing protein</fullName>
    </submittedName>
</protein>
<dbReference type="InterPro" id="IPR009148">
    <property type="entry name" value="PcsB-like"/>
</dbReference>
<feature type="coiled-coil region" evidence="2">
    <location>
        <begin position="33"/>
        <end position="113"/>
    </location>
</feature>
<dbReference type="InterPro" id="IPR038765">
    <property type="entry name" value="Papain-like_cys_pep_sf"/>
</dbReference>
<dbReference type="Gene3D" id="3.90.1720.10">
    <property type="entry name" value="endopeptidase domain like (from Nostoc punctiforme)"/>
    <property type="match status" value="1"/>
</dbReference>
<feature type="chain" id="PRO_5040736278" evidence="4">
    <location>
        <begin position="28"/>
        <end position="454"/>
    </location>
</feature>
<reference evidence="6" key="2">
    <citation type="journal article" date="2023" name="Food Microbiol.">
        <title>Evaluation of the fermentation potential of lactic acid bacteria isolated from herbs, fruits and vegetables as starter cultures in nut-based milk alternatives.</title>
        <authorList>
            <person name="Huang W."/>
            <person name="Dong A."/>
            <person name="Pham H.T."/>
            <person name="Zhou C."/>
            <person name="Huo Z."/>
            <person name="Watjen A.P."/>
            <person name="Prakash S."/>
            <person name="Bang-Berthelsen C.H."/>
            <person name="Turner M.S."/>
        </authorList>
    </citation>
    <scope>NUCLEOTIDE SEQUENCE</scope>
    <source>
        <strain evidence="6">581</strain>
    </source>
</reference>
<feature type="compositionally biased region" description="Low complexity" evidence="3">
    <location>
        <begin position="256"/>
        <end position="327"/>
    </location>
</feature>
<evidence type="ECO:0000256" key="3">
    <source>
        <dbReference type="SAM" id="MobiDB-lite"/>
    </source>
</evidence>
<evidence type="ECO:0000259" key="5">
    <source>
        <dbReference type="PROSITE" id="PS50911"/>
    </source>
</evidence>
<reference evidence="6" key="1">
    <citation type="submission" date="2022-10" db="EMBL/GenBank/DDBJ databases">
        <authorList>
            <person name="Turner M.S."/>
            <person name="Huang W."/>
        </authorList>
    </citation>
    <scope>NUCLEOTIDE SEQUENCE</scope>
    <source>
        <strain evidence="6">581</strain>
    </source>
</reference>
<dbReference type="Pfam" id="PF24568">
    <property type="entry name" value="CC_PcsB"/>
    <property type="match status" value="1"/>
</dbReference>
<dbReference type="Pfam" id="PF05257">
    <property type="entry name" value="CHAP"/>
    <property type="match status" value="1"/>
</dbReference>
<dbReference type="InterPro" id="IPR057309">
    <property type="entry name" value="PcsB_CC"/>
</dbReference>
<dbReference type="SUPFAM" id="SSF54001">
    <property type="entry name" value="Cysteine proteinases"/>
    <property type="match status" value="1"/>
</dbReference>
<dbReference type="PRINTS" id="PR01852">
    <property type="entry name" value="SIBAPROTEIN"/>
</dbReference>
<comment type="caution">
    <text evidence="6">The sequence shown here is derived from an EMBL/GenBank/DDBJ whole genome shotgun (WGS) entry which is preliminary data.</text>
</comment>
<keyword evidence="1 4" id="KW-0732">Signal</keyword>
<dbReference type="Gene3D" id="6.10.250.3150">
    <property type="match status" value="1"/>
</dbReference>
<dbReference type="InterPro" id="IPR007921">
    <property type="entry name" value="CHAP_dom"/>
</dbReference>
<accession>A0A9X4NDY8</accession>
<evidence type="ECO:0000313" key="6">
    <source>
        <dbReference type="EMBL" id="MDG4982196.1"/>
    </source>
</evidence>
<keyword evidence="2" id="KW-0175">Coiled coil</keyword>
<evidence type="ECO:0000256" key="4">
    <source>
        <dbReference type="SAM" id="SignalP"/>
    </source>
</evidence>
<gene>
    <name evidence="6" type="ORF">OGZ39_11135</name>
</gene>
<dbReference type="EMBL" id="JAOWLP010000011">
    <property type="protein sequence ID" value="MDG4982196.1"/>
    <property type="molecule type" value="Genomic_DNA"/>
</dbReference>